<dbReference type="GeneTree" id="ENSGT00940000163982"/>
<reference evidence="3" key="1">
    <citation type="submission" date="2020-11" db="EMBL/GenBank/DDBJ databases">
        <title>Gallus gallus (Chicken) genome, bGalGal1, GRCg7b, maternal haplotype autosomes + Z &amp; W.</title>
        <authorList>
            <person name="Warren W."/>
            <person name="Formenti G."/>
            <person name="Fedrigo O."/>
            <person name="Haase B."/>
            <person name="Mountcastle J."/>
            <person name="Balacco J."/>
            <person name="Tracey A."/>
            <person name="Schneider V."/>
            <person name="Okimoto R."/>
            <person name="Cheng H."/>
            <person name="Hawken R."/>
            <person name="Howe K."/>
            <person name="Jarvis E.D."/>
        </authorList>
    </citation>
    <scope>NUCLEOTIDE SEQUENCE [LARGE SCALE GENOMIC DNA]</scope>
    <source>
        <strain evidence="3">Broiler</strain>
    </source>
</reference>
<dbReference type="PRINTS" id="PR01415">
    <property type="entry name" value="ANKYRIN"/>
</dbReference>
<feature type="compositionally biased region" description="Basic residues" evidence="2">
    <location>
        <begin position="1"/>
        <end position="12"/>
    </location>
</feature>
<dbReference type="Pfam" id="PF12796">
    <property type="entry name" value="Ank_2"/>
    <property type="match status" value="1"/>
</dbReference>
<reference evidence="3" key="3">
    <citation type="submission" date="2025-09" db="UniProtKB">
        <authorList>
            <consortium name="Ensembl"/>
        </authorList>
    </citation>
    <scope>IDENTIFICATION</scope>
    <source>
        <strain evidence="3">broiler</strain>
    </source>
</reference>
<feature type="repeat" description="ANK" evidence="1">
    <location>
        <begin position="66"/>
        <end position="98"/>
    </location>
</feature>
<dbReference type="AlphaFoldDB" id="A0A8V0X2E4"/>
<evidence type="ECO:0000313" key="4">
    <source>
        <dbReference type="Proteomes" id="UP000000539"/>
    </source>
</evidence>
<dbReference type="SMART" id="SM00248">
    <property type="entry name" value="ANK"/>
    <property type="match status" value="6"/>
</dbReference>
<feature type="repeat" description="ANK" evidence="1">
    <location>
        <begin position="198"/>
        <end position="230"/>
    </location>
</feature>
<accession>A0A8V0X2E4</accession>
<dbReference type="Proteomes" id="UP000000539">
    <property type="component" value="Chromosome 1"/>
</dbReference>
<evidence type="ECO:0000256" key="1">
    <source>
        <dbReference type="PROSITE-ProRule" id="PRU00023"/>
    </source>
</evidence>
<feature type="repeat" description="ANK" evidence="1">
    <location>
        <begin position="132"/>
        <end position="164"/>
    </location>
</feature>
<feature type="repeat" description="ANK" evidence="1">
    <location>
        <begin position="165"/>
        <end position="197"/>
    </location>
</feature>
<dbReference type="Pfam" id="PF13637">
    <property type="entry name" value="Ank_4"/>
    <property type="match status" value="1"/>
</dbReference>
<dbReference type="PANTHER" id="PTHR24147:SF53">
    <property type="entry name" value="ANKYRIN REPEAT DOMAIN 26"/>
    <property type="match status" value="1"/>
</dbReference>
<dbReference type="Pfam" id="PF13857">
    <property type="entry name" value="Ank_5"/>
    <property type="match status" value="1"/>
</dbReference>
<keyword evidence="1" id="KW-0040">ANK repeat</keyword>
<dbReference type="InterPro" id="IPR036770">
    <property type="entry name" value="Ankyrin_rpt-contain_sf"/>
</dbReference>
<dbReference type="Ensembl" id="ENSGALT00010003325.1">
    <property type="protein sequence ID" value="ENSGALP00010001771.1"/>
    <property type="gene ID" value="ENSGALG00010001443.1"/>
</dbReference>
<dbReference type="InterPro" id="IPR050657">
    <property type="entry name" value="Ankyrin_repeat_domain"/>
</dbReference>
<feature type="region of interest" description="Disordered" evidence="2">
    <location>
        <begin position="1"/>
        <end position="26"/>
    </location>
</feature>
<feature type="repeat" description="ANK" evidence="1">
    <location>
        <begin position="99"/>
        <end position="131"/>
    </location>
</feature>
<dbReference type="SUPFAM" id="SSF48403">
    <property type="entry name" value="Ankyrin repeat"/>
    <property type="match status" value="1"/>
</dbReference>
<evidence type="ECO:0000256" key="2">
    <source>
        <dbReference type="SAM" id="MobiDB-lite"/>
    </source>
</evidence>
<keyword evidence="4" id="KW-1185">Reference proteome</keyword>
<protein>
    <submittedName>
        <fullName evidence="3">Ankyrin repeat domain 26</fullName>
    </submittedName>
</protein>
<name>A0A8V0X2E4_CHICK</name>
<dbReference type="OrthoDB" id="366390at2759"/>
<dbReference type="InterPro" id="IPR002110">
    <property type="entry name" value="Ankyrin_rpt"/>
</dbReference>
<dbReference type="PANTHER" id="PTHR24147">
    <property type="entry name" value="ANKYRIN REPEAT DOMAIN 36-RELATED"/>
    <property type="match status" value="1"/>
</dbReference>
<dbReference type="Gene3D" id="1.25.40.20">
    <property type="entry name" value="Ankyrin repeat-containing domain"/>
    <property type="match status" value="2"/>
</dbReference>
<evidence type="ECO:0000313" key="3">
    <source>
        <dbReference type="Ensembl" id="ENSGALP00010001771.1"/>
    </source>
</evidence>
<dbReference type="PROSITE" id="PS50088">
    <property type="entry name" value="ANK_REPEAT"/>
    <property type="match status" value="5"/>
</dbReference>
<proteinExistence type="predicted"/>
<organism evidence="3 4">
    <name type="scientific">Gallus gallus</name>
    <name type="common">Chicken</name>
    <dbReference type="NCBI Taxonomy" id="9031"/>
    <lineage>
        <taxon>Eukaryota</taxon>
        <taxon>Metazoa</taxon>
        <taxon>Chordata</taxon>
        <taxon>Craniata</taxon>
        <taxon>Vertebrata</taxon>
        <taxon>Euteleostomi</taxon>
        <taxon>Archelosauria</taxon>
        <taxon>Archosauria</taxon>
        <taxon>Dinosauria</taxon>
        <taxon>Saurischia</taxon>
        <taxon>Theropoda</taxon>
        <taxon>Coelurosauria</taxon>
        <taxon>Aves</taxon>
        <taxon>Neognathae</taxon>
        <taxon>Galloanserae</taxon>
        <taxon>Galliformes</taxon>
        <taxon>Phasianidae</taxon>
        <taxon>Phasianinae</taxon>
        <taxon>Gallus</taxon>
    </lineage>
</organism>
<gene>
    <name evidence="3" type="primary">ANKRD26</name>
</gene>
<reference evidence="3" key="2">
    <citation type="submission" date="2025-08" db="UniProtKB">
        <authorList>
            <consortium name="Ensembl"/>
        </authorList>
    </citation>
    <scope>IDENTIFICATION</scope>
    <source>
        <strain evidence="3">broiler</strain>
    </source>
</reference>
<sequence length="329" mass="35543">MKKIFGFGRKKKGDPPPGSTASPCPAGAYELRQKELGKLHRAAAAGDLAQVRQGLKKHGVDGRDKAQRTPLHLACANGHADVVTFLVESKCKLNLFDNDNRSPLMKAVQCQQEKCVAILLEHGADPNLADANGNTALHLAAVAPNTFLAGMLIEHNAHIDAQNKEGCTPLTLAVSEHRQEMVELLLKKGADVNARDLCERTPLMTAASGGELKLVKVLLRYGADLSHKDTNGWTAEDYAIIHGYDSLSNQLAEYADWENTGEASAGATRGISVPMTPHKARAAGFTLGAPAVDRGEEKIVKNTEEERNSLLSRHQEQENQGKVFCTVVF</sequence>
<dbReference type="PROSITE" id="PS50297">
    <property type="entry name" value="ANK_REP_REGION"/>
    <property type="match status" value="5"/>
</dbReference>